<dbReference type="SUPFAM" id="SSF51735">
    <property type="entry name" value="NAD(P)-binding Rossmann-fold domains"/>
    <property type="match status" value="1"/>
</dbReference>
<evidence type="ECO:0000259" key="1">
    <source>
        <dbReference type="SMART" id="SM00829"/>
    </source>
</evidence>
<sequence>MATSPLPASMRALFQLDPNTQHLTLEACPLPVPDHSANEHLIRVHAVAPCAGEMLWPENAENPDTKRKEPIPCYDVAGTVVTAPANSPFQPGAEVYARTEFARTGMAREYTIITTAELGLRPRNLGWAESAAVALSALTAWQALFVQGGLKAEKGAAKGKRVLVTAASGGAGSWIVQLARWAGAEVVGTCGPDNVAFVESLGVNVAINYRQVSLKDWVSDVAGRKFDLVVDCVGRKTLEEAWWTVKSGGTLVSIHEPPEEKKPKDLEVEGVKNLFFIVEANGSQLKNITELVEAGVCKPVVDSVWPLEKFEEAFARLDGGHARGKVVIDFEVGK</sequence>
<dbReference type="CDD" id="cd05289">
    <property type="entry name" value="MDR_like_2"/>
    <property type="match status" value="1"/>
</dbReference>
<feature type="domain" description="Enoyl reductase (ER)" evidence="1">
    <location>
        <begin position="19"/>
        <end position="328"/>
    </location>
</feature>
<protein>
    <recommendedName>
        <fullName evidence="1">Enoyl reductase (ER) domain-containing protein</fullName>
    </recommendedName>
</protein>
<dbReference type="InterPro" id="IPR052733">
    <property type="entry name" value="Chloroplast_QOR"/>
</dbReference>
<dbReference type="Proteomes" id="UP000091956">
    <property type="component" value="Unassembled WGS sequence"/>
</dbReference>
<gene>
    <name evidence="2" type="ORF">VE01_08587</name>
</gene>
<evidence type="ECO:0000313" key="3">
    <source>
        <dbReference type="Proteomes" id="UP000091956"/>
    </source>
</evidence>
<dbReference type="InterPro" id="IPR020843">
    <property type="entry name" value="ER"/>
</dbReference>
<dbReference type="Gene3D" id="3.90.180.10">
    <property type="entry name" value="Medium-chain alcohol dehydrogenases, catalytic domain"/>
    <property type="match status" value="1"/>
</dbReference>
<dbReference type="EMBL" id="KV460259">
    <property type="protein sequence ID" value="OBT92982.1"/>
    <property type="molecule type" value="Genomic_DNA"/>
</dbReference>
<keyword evidence="3" id="KW-1185">Reference proteome</keyword>
<dbReference type="GeneID" id="28841973"/>
<reference evidence="2 3" key="1">
    <citation type="submission" date="2016-03" db="EMBL/GenBank/DDBJ databases">
        <title>Comparative genomics of Pseudogymnoascus destructans, the fungus causing white-nose syndrome of bats.</title>
        <authorList>
            <person name="Palmer J.M."/>
            <person name="Drees K.P."/>
            <person name="Foster J.T."/>
            <person name="Lindner D.L."/>
        </authorList>
    </citation>
    <scope>NUCLEOTIDE SEQUENCE [LARGE SCALE GENOMIC DNA]</scope>
    <source>
        <strain evidence="2 3">UAMH 10579</strain>
    </source>
</reference>
<dbReference type="SMART" id="SM00829">
    <property type="entry name" value="PKS_ER"/>
    <property type="match status" value="1"/>
</dbReference>
<dbReference type="SUPFAM" id="SSF50129">
    <property type="entry name" value="GroES-like"/>
    <property type="match status" value="1"/>
</dbReference>
<dbReference type="PROSITE" id="PS01162">
    <property type="entry name" value="QOR_ZETA_CRYSTAL"/>
    <property type="match status" value="1"/>
</dbReference>
<proteinExistence type="predicted"/>
<reference evidence="3" key="2">
    <citation type="journal article" date="2018" name="Nat. Commun.">
        <title>Extreme sensitivity to ultraviolet light in the fungal pathogen causing white-nose syndrome of bats.</title>
        <authorList>
            <person name="Palmer J.M."/>
            <person name="Drees K.P."/>
            <person name="Foster J.T."/>
            <person name="Lindner D.L."/>
        </authorList>
    </citation>
    <scope>NUCLEOTIDE SEQUENCE [LARGE SCALE GENOMIC DNA]</scope>
    <source>
        <strain evidence="3">UAMH 10579</strain>
    </source>
</reference>
<dbReference type="GO" id="GO:0008270">
    <property type="term" value="F:zinc ion binding"/>
    <property type="evidence" value="ECO:0007669"/>
    <property type="project" value="InterPro"/>
</dbReference>
<accession>A0A1B8GAX4</accession>
<dbReference type="Pfam" id="PF13602">
    <property type="entry name" value="ADH_zinc_N_2"/>
    <property type="match status" value="1"/>
</dbReference>
<dbReference type="InterPro" id="IPR002364">
    <property type="entry name" value="Quin_OxRdtase/zeta-crystal_CS"/>
</dbReference>
<dbReference type="InterPro" id="IPR011032">
    <property type="entry name" value="GroES-like_sf"/>
</dbReference>
<dbReference type="OrthoDB" id="3509362at2759"/>
<dbReference type="GO" id="GO:0016491">
    <property type="term" value="F:oxidoreductase activity"/>
    <property type="evidence" value="ECO:0007669"/>
    <property type="project" value="InterPro"/>
</dbReference>
<organism evidence="2 3">
    <name type="scientific">Pseudogymnoascus verrucosus</name>
    <dbReference type="NCBI Taxonomy" id="342668"/>
    <lineage>
        <taxon>Eukaryota</taxon>
        <taxon>Fungi</taxon>
        <taxon>Dikarya</taxon>
        <taxon>Ascomycota</taxon>
        <taxon>Pezizomycotina</taxon>
        <taxon>Leotiomycetes</taxon>
        <taxon>Thelebolales</taxon>
        <taxon>Thelebolaceae</taxon>
        <taxon>Pseudogymnoascus</taxon>
    </lineage>
</organism>
<dbReference type="RefSeq" id="XP_018126715.1">
    <property type="nucleotide sequence ID" value="XM_018278008.2"/>
</dbReference>
<dbReference type="STRING" id="342668.A0A1B8GAX4"/>
<name>A0A1B8GAX4_9PEZI</name>
<dbReference type="Gene3D" id="3.40.50.720">
    <property type="entry name" value="NAD(P)-binding Rossmann-like Domain"/>
    <property type="match status" value="1"/>
</dbReference>
<evidence type="ECO:0000313" key="2">
    <source>
        <dbReference type="EMBL" id="OBT92982.1"/>
    </source>
</evidence>
<dbReference type="PANTHER" id="PTHR44013">
    <property type="entry name" value="ZINC-TYPE ALCOHOL DEHYDROGENASE-LIKE PROTEIN C16A3.02C"/>
    <property type="match status" value="1"/>
</dbReference>
<dbReference type="PANTHER" id="PTHR44013:SF5">
    <property type="entry name" value="OXIDOREDUCTASE, PUTATIVE (AFU_ORTHOLOGUE AFUA_5G01290)-RELATED"/>
    <property type="match status" value="1"/>
</dbReference>
<dbReference type="AlphaFoldDB" id="A0A1B8GAX4"/>
<dbReference type="InterPro" id="IPR036291">
    <property type="entry name" value="NAD(P)-bd_dom_sf"/>
</dbReference>